<dbReference type="Proteomes" id="UP000738349">
    <property type="component" value="Unassembled WGS sequence"/>
</dbReference>
<proteinExistence type="predicted"/>
<feature type="chain" id="PRO_5040486743" evidence="1">
    <location>
        <begin position="21"/>
        <end position="222"/>
    </location>
</feature>
<evidence type="ECO:0000313" key="2">
    <source>
        <dbReference type="EMBL" id="KAH7156866.1"/>
    </source>
</evidence>
<sequence length="222" mass="24103">MKISFLLFLHIGFLASTSLAGGRCTADRCAEYVTGTRPGVGVPLESRMSICSRFLESTVKPAPVIVTSTVTKYITRAHNNRAAQHEVVNTASSPTRAEIDNLIFPRAVPALAAGQCYRYDQYSSACRCWSQITIRTTALATPTITITETRFLNIACPPAVPTPARAARFPCAGGLGMCSCLKAGRGDVCVRIGARFDQQGGWGANITRPLYRTQRVRFRRGV</sequence>
<evidence type="ECO:0000256" key="1">
    <source>
        <dbReference type="SAM" id="SignalP"/>
    </source>
</evidence>
<feature type="signal peptide" evidence="1">
    <location>
        <begin position="1"/>
        <end position="20"/>
    </location>
</feature>
<organism evidence="2 3">
    <name type="scientific">Dactylonectria macrodidyma</name>
    <dbReference type="NCBI Taxonomy" id="307937"/>
    <lineage>
        <taxon>Eukaryota</taxon>
        <taxon>Fungi</taxon>
        <taxon>Dikarya</taxon>
        <taxon>Ascomycota</taxon>
        <taxon>Pezizomycotina</taxon>
        <taxon>Sordariomycetes</taxon>
        <taxon>Hypocreomycetidae</taxon>
        <taxon>Hypocreales</taxon>
        <taxon>Nectriaceae</taxon>
        <taxon>Dactylonectria</taxon>
    </lineage>
</organism>
<evidence type="ECO:0000313" key="3">
    <source>
        <dbReference type="Proteomes" id="UP000738349"/>
    </source>
</evidence>
<accession>A0A9P9FBL1</accession>
<dbReference type="OrthoDB" id="5105742at2759"/>
<keyword evidence="3" id="KW-1185">Reference proteome</keyword>
<dbReference type="EMBL" id="JAGMUV010000005">
    <property type="protein sequence ID" value="KAH7156866.1"/>
    <property type="molecule type" value="Genomic_DNA"/>
</dbReference>
<reference evidence="2" key="1">
    <citation type="journal article" date="2021" name="Nat. Commun.">
        <title>Genetic determinants of endophytism in the Arabidopsis root mycobiome.</title>
        <authorList>
            <person name="Mesny F."/>
            <person name="Miyauchi S."/>
            <person name="Thiergart T."/>
            <person name="Pickel B."/>
            <person name="Atanasova L."/>
            <person name="Karlsson M."/>
            <person name="Huettel B."/>
            <person name="Barry K.W."/>
            <person name="Haridas S."/>
            <person name="Chen C."/>
            <person name="Bauer D."/>
            <person name="Andreopoulos W."/>
            <person name="Pangilinan J."/>
            <person name="LaButti K."/>
            <person name="Riley R."/>
            <person name="Lipzen A."/>
            <person name="Clum A."/>
            <person name="Drula E."/>
            <person name="Henrissat B."/>
            <person name="Kohler A."/>
            <person name="Grigoriev I.V."/>
            <person name="Martin F.M."/>
            <person name="Hacquard S."/>
        </authorList>
    </citation>
    <scope>NUCLEOTIDE SEQUENCE</scope>
    <source>
        <strain evidence="2">MPI-CAGE-AT-0147</strain>
    </source>
</reference>
<name>A0A9P9FBL1_9HYPO</name>
<comment type="caution">
    <text evidence="2">The sequence shown here is derived from an EMBL/GenBank/DDBJ whole genome shotgun (WGS) entry which is preliminary data.</text>
</comment>
<keyword evidence="1" id="KW-0732">Signal</keyword>
<protein>
    <submittedName>
        <fullName evidence="2">Uncharacterized protein</fullName>
    </submittedName>
</protein>
<gene>
    <name evidence="2" type="ORF">EDB81DRAFT_403129</name>
</gene>
<dbReference type="AlphaFoldDB" id="A0A9P9FBL1"/>